<dbReference type="RefSeq" id="WP_034174885.1">
    <property type="nucleotide sequence ID" value="NZ_CADEUB010000001.1"/>
</dbReference>
<name>A0AAD0IVZ7_9BURK</name>
<evidence type="ECO:0000256" key="1">
    <source>
        <dbReference type="SAM" id="MobiDB-lite"/>
    </source>
</evidence>
<sequence>MVTTTPRPAFPTTPAFVAVESRKATPERAGIASAVLNAARQAGGATSVASAQSTAPSPRIARSSP</sequence>
<feature type="region of interest" description="Disordered" evidence="1">
    <location>
        <begin position="43"/>
        <end position="65"/>
    </location>
</feature>
<dbReference type="AlphaFoldDB" id="A0AAD0IVZ7"/>
<accession>A0AAD0IVZ7</accession>
<protein>
    <submittedName>
        <fullName evidence="2">Uncharacterized protein</fullName>
    </submittedName>
</protein>
<proteinExistence type="predicted"/>
<dbReference type="EMBL" id="CP021067">
    <property type="protein sequence ID" value="AWG27676.1"/>
    <property type="molecule type" value="Genomic_DNA"/>
</dbReference>
<evidence type="ECO:0000313" key="2">
    <source>
        <dbReference type="EMBL" id="AWG27676.1"/>
    </source>
</evidence>
<dbReference type="Proteomes" id="UP000244809">
    <property type="component" value="Chromosome 1"/>
</dbReference>
<evidence type="ECO:0000313" key="3">
    <source>
        <dbReference type="Proteomes" id="UP000244809"/>
    </source>
</evidence>
<organism evidence="2 3">
    <name type="scientific">Burkholderia cenocepacia</name>
    <dbReference type="NCBI Taxonomy" id="95486"/>
    <lineage>
        <taxon>Bacteria</taxon>
        <taxon>Pseudomonadati</taxon>
        <taxon>Pseudomonadota</taxon>
        <taxon>Betaproteobacteria</taxon>
        <taxon>Burkholderiales</taxon>
        <taxon>Burkholderiaceae</taxon>
        <taxon>Burkholderia</taxon>
        <taxon>Burkholderia cepacia complex</taxon>
    </lineage>
</organism>
<gene>
    <name evidence="2" type="ORF">B9Z07_01560</name>
</gene>
<reference evidence="2 3" key="1">
    <citation type="submission" date="2017-04" db="EMBL/GenBank/DDBJ databases">
        <title>Complete genome sequence of Burkholderia cenocepacia PC184 Midwest clone.</title>
        <authorList>
            <person name="Mulks M.H."/>
            <person name="Cooper V.S."/>
        </authorList>
    </citation>
    <scope>NUCLEOTIDE SEQUENCE [LARGE SCALE GENOMIC DNA]</scope>
    <source>
        <strain evidence="2 3">PC184 Mulks</strain>
    </source>
</reference>
<feature type="compositionally biased region" description="Polar residues" evidence="1">
    <location>
        <begin position="47"/>
        <end position="56"/>
    </location>
</feature>